<sequence length="351" mass="39528">MENLTQEDPLSPFVRFSSPGDLAPDLPSLLDLAARGQWRSVLDKVSRARTTSVLSKPHDHLVYLSFNALALHKLRRFADASLEIDSLSPTENNPEDPFDHPRFLYDSYPETYPSFRGSMLPFSIRLLYADLPQRIGNRSETLDRLYSLLAFTRARSGDSWRRREAFVLGSLACNHFINREFDVALALIRELLVANPSDPFLLSRLGYVQLQIGDLDGSKESFAQVEAMKLNGAEFHNLVGRNKALGYVVSKDYVSAVREYEECIERDPSDVVAANNKALCLMYSRDLSDSIKQLEGTLERVPTAALNETLVVNLCSMYELAYVQHGDIKKSLSNWIAKVAPDDFDPSCTRV</sequence>
<dbReference type="STRING" id="906689.A0A2I0WXL0"/>
<dbReference type="PANTHER" id="PTHR21581:SF6">
    <property type="entry name" value="TRAFFICKING PROTEIN PARTICLE COMPLEX SUBUNIT 12"/>
    <property type="match status" value="1"/>
</dbReference>
<reference evidence="1 2" key="2">
    <citation type="journal article" date="2017" name="Nature">
        <title>The Apostasia genome and the evolution of orchids.</title>
        <authorList>
            <person name="Zhang G.Q."/>
            <person name="Liu K.W."/>
            <person name="Li Z."/>
            <person name="Lohaus R."/>
            <person name="Hsiao Y.Y."/>
            <person name="Niu S.C."/>
            <person name="Wang J.Y."/>
            <person name="Lin Y.C."/>
            <person name="Xu Q."/>
            <person name="Chen L.J."/>
            <person name="Yoshida K."/>
            <person name="Fujiwara S."/>
            <person name="Wang Z.W."/>
            <person name="Zhang Y.Q."/>
            <person name="Mitsuda N."/>
            <person name="Wang M."/>
            <person name="Liu G.H."/>
            <person name="Pecoraro L."/>
            <person name="Huang H.X."/>
            <person name="Xiao X.J."/>
            <person name="Lin M."/>
            <person name="Wu X.Y."/>
            <person name="Wu W.L."/>
            <person name="Chen Y.Y."/>
            <person name="Chang S.B."/>
            <person name="Sakamoto S."/>
            <person name="Ohme-Takagi M."/>
            <person name="Yagi M."/>
            <person name="Zeng S.J."/>
            <person name="Shen C.Y."/>
            <person name="Yeh C.M."/>
            <person name="Luo Y.B."/>
            <person name="Tsai W.C."/>
            <person name="Van de Peer Y."/>
            <person name="Liu Z.J."/>
        </authorList>
    </citation>
    <scope>NUCLEOTIDE SEQUENCE [LARGE SCALE GENOMIC DNA]</scope>
    <source>
        <tissue evidence="1">The whole plant</tissue>
    </source>
</reference>
<name>A0A2I0WXL0_9ASPA</name>
<dbReference type="PANTHER" id="PTHR21581">
    <property type="entry name" value="D-ALANYL-D-ALANINE CARBOXYPEPTIDASE"/>
    <property type="match status" value="1"/>
</dbReference>
<dbReference type="OrthoDB" id="428342at2759"/>
<reference evidence="1 2" key="1">
    <citation type="journal article" date="2016" name="Sci. Rep.">
        <title>The Dendrobium catenatum Lindl. genome sequence provides insights into polysaccharide synthase, floral development and adaptive evolution.</title>
        <authorList>
            <person name="Zhang G.Q."/>
            <person name="Xu Q."/>
            <person name="Bian C."/>
            <person name="Tsai W.C."/>
            <person name="Yeh C.M."/>
            <person name="Liu K.W."/>
            <person name="Yoshida K."/>
            <person name="Zhang L.S."/>
            <person name="Chang S.B."/>
            <person name="Chen F."/>
            <person name="Shi Y."/>
            <person name="Su Y.Y."/>
            <person name="Zhang Y.Q."/>
            <person name="Chen L.J."/>
            <person name="Yin Y."/>
            <person name="Lin M."/>
            <person name="Huang H."/>
            <person name="Deng H."/>
            <person name="Wang Z.W."/>
            <person name="Zhu S.L."/>
            <person name="Zhao X."/>
            <person name="Deng C."/>
            <person name="Niu S.C."/>
            <person name="Huang J."/>
            <person name="Wang M."/>
            <person name="Liu G.H."/>
            <person name="Yang H.J."/>
            <person name="Xiao X.J."/>
            <person name="Hsiao Y.Y."/>
            <person name="Wu W.L."/>
            <person name="Chen Y.Y."/>
            <person name="Mitsuda N."/>
            <person name="Ohme-Takagi M."/>
            <person name="Luo Y.B."/>
            <person name="Van de Peer Y."/>
            <person name="Liu Z.J."/>
        </authorList>
    </citation>
    <scope>NUCLEOTIDE SEQUENCE [LARGE SCALE GENOMIC DNA]</scope>
    <source>
        <tissue evidence="1">The whole plant</tissue>
    </source>
</reference>
<dbReference type="AlphaFoldDB" id="A0A2I0WXL0"/>
<proteinExistence type="predicted"/>
<dbReference type="SUPFAM" id="SSF48452">
    <property type="entry name" value="TPR-like"/>
    <property type="match status" value="1"/>
</dbReference>
<dbReference type="InterPro" id="IPR011990">
    <property type="entry name" value="TPR-like_helical_dom_sf"/>
</dbReference>
<evidence type="ECO:0000313" key="1">
    <source>
        <dbReference type="EMBL" id="PKU80394.1"/>
    </source>
</evidence>
<dbReference type="Proteomes" id="UP000233837">
    <property type="component" value="Unassembled WGS sequence"/>
</dbReference>
<protein>
    <submittedName>
        <fullName evidence="1">Uncharacterized protein</fullName>
    </submittedName>
</protein>
<accession>A0A2I0WXL0</accession>
<evidence type="ECO:0000313" key="2">
    <source>
        <dbReference type="Proteomes" id="UP000233837"/>
    </source>
</evidence>
<dbReference type="Gene3D" id="1.25.40.10">
    <property type="entry name" value="Tetratricopeptide repeat domain"/>
    <property type="match status" value="2"/>
</dbReference>
<organism evidence="1 2">
    <name type="scientific">Dendrobium catenatum</name>
    <dbReference type="NCBI Taxonomy" id="906689"/>
    <lineage>
        <taxon>Eukaryota</taxon>
        <taxon>Viridiplantae</taxon>
        <taxon>Streptophyta</taxon>
        <taxon>Embryophyta</taxon>
        <taxon>Tracheophyta</taxon>
        <taxon>Spermatophyta</taxon>
        <taxon>Magnoliopsida</taxon>
        <taxon>Liliopsida</taxon>
        <taxon>Asparagales</taxon>
        <taxon>Orchidaceae</taxon>
        <taxon>Epidendroideae</taxon>
        <taxon>Malaxideae</taxon>
        <taxon>Dendrobiinae</taxon>
        <taxon>Dendrobium</taxon>
    </lineage>
</organism>
<keyword evidence="2" id="KW-1185">Reference proteome</keyword>
<dbReference type="EMBL" id="KZ502358">
    <property type="protein sequence ID" value="PKU80394.1"/>
    <property type="molecule type" value="Genomic_DNA"/>
</dbReference>
<gene>
    <name evidence="1" type="ORF">MA16_Dca019886</name>
</gene>